<feature type="region of interest" description="Disordered" evidence="1">
    <location>
        <begin position="25"/>
        <end position="50"/>
    </location>
</feature>
<evidence type="ECO:0000313" key="3">
    <source>
        <dbReference type="Proteomes" id="UP000585614"/>
    </source>
</evidence>
<evidence type="ECO:0008006" key="4">
    <source>
        <dbReference type="Google" id="ProtNLM"/>
    </source>
</evidence>
<evidence type="ECO:0000313" key="2">
    <source>
        <dbReference type="EMBL" id="KAF6339758.1"/>
    </source>
</evidence>
<evidence type="ECO:0000256" key="1">
    <source>
        <dbReference type="SAM" id="MobiDB-lite"/>
    </source>
</evidence>
<organism evidence="2 3">
    <name type="scientific">Rhinolophus ferrumequinum</name>
    <name type="common">Greater horseshoe bat</name>
    <dbReference type="NCBI Taxonomy" id="59479"/>
    <lineage>
        <taxon>Eukaryota</taxon>
        <taxon>Metazoa</taxon>
        <taxon>Chordata</taxon>
        <taxon>Craniata</taxon>
        <taxon>Vertebrata</taxon>
        <taxon>Euteleostomi</taxon>
        <taxon>Mammalia</taxon>
        <taxon>Eutheria</taxon>
        <taxon>Laurasiatheria</taxon>
        <taxon>Chiroptera</taxon>
        <taxon>Yinpterochiroptera</taxon>
        <taxon>Rhinolophoidea</taxon>
        <taxon>Rhinolophidae</taxon>
        <taxon>Rhinolophinae</taxon>
        <taxon>Rhinolophus</taxon>
    </lineage>
</organism>
<accession>A0A7J7WR51</accession>
<protein>
    <recommendedName>
        <fullName evidence="4">Coiled-coil-helix-coiled-coil-helix domain containing 2</fullName>
    </recommendedName>
</protein>
<name>A0A7J7WR51_RHIFE</name>
<reference evidence="2 3" key="1">
    <citation type="journal article" date="2020" name="Nature">
        <title>Six reference-quality genomes reveal evolution of bat adaptations.</title>
        <authorList>
            <person name="Jebb D."/>
            <person name="Huang Z."/>
            <person name="Pippel M."/>
            <person name="Hughes G.M."/>
            <person name="Lavrichenko K."/>
            <person name="Devanna P."/>
            <person name="Winkler S."/>
            <person name="Jermiin L.S."/>
            <person name="Skirmuntt E.C."/>
            <person name="Katzourakis A."/>
            <person name="Burkitt-Gray L."/>
            <person name="Ray D.A."/>
            <person name="Sullivan K.A.M."/>
            <person name="Roscito J.G."/>
            <person name="Kirilenko B.M."/>
            <person name="Davalos L.M."/>
            <person name="Corthals A.P."/>
            <person name="Power M.L."/>
            <person name="Jones G."/>
            <person name="Ransome R.D."/>
            <person name="Dechmann D.K.N."/>
            <person name="Locatelli A.G."/>
            <person name="Puechmaille S.J."/>
            <person name="Fedrigo O."/>
            <person name="Jarvis E.D."/>
            <person name="Hiller M."/>
            <person name="Vernes S.C."/>
            <person name="Myers E.W."/>
            <person name="Teeling E.C."/>
        </authorList>
    </citation>
    <scope>NUCLEOTIDE SEQUENCE [LARGE SCALE GENOMIC DNA]</scope>
    <source>
        <strain evidence="2">MRhiFer1</strain>
        <tissue evidence="2">Lung</tissue>
    </source>
</reference>
<comment type="caution">
    <text evidence="2">The sequence shown here is derived from an EMBL/GenBank/DDBJ whole genome shotgun (WGS) entry which is preliminary data.</text>
</comment>
<dbReference type="AlphaFoldDB" id="A0A7J7WR51"/>
<sequence length="143" mass="14758">MLCGRRSQTSRMALLASPAPQMRPVLRPVPAAQPPAAAPPSVVGSPAPAPREPDVMAQMATTAAGVAVGFAVGHTLSHAITGAAEEEVILSPQDLTSLTRSLGTQSHTSSNSSLAHATMRCNNFCSVPRTRVTLSFVTVSARC</sequence>
<proteinExistence type="predicted"/>
<dbReference type="EMBL" id="JACAGC010000010">
    <property type="protein sequence ID" value="KAF6339758.1"/>
    <property type="molecule type" value="Genomic_DNA"/>
</dbReference>
<dbReference type="Proteomes" id="UP000585614">
    <property type="component" value="Unassembled WGS sequence"/>
</dbReference>
<gene>
    <name evidence="2" type="ORF">mRhiFer1_008035</name>
</gene>